<dbReference type="GO" id="GO:0005525">
    <property type="term" value="F:GTP binding"/>
    <property type="evidence" value="ECO:0007669"/>
    <property type="project" value="InterPro"/>
</dbReference>
<keyword evidence="3" id="KW-1185">Reference proteome</keyword>
<comment type="caution">
    <text evidence="2">The sequence shown here is derived from an EMBL/GenBank/DDBJ whole genome shotgun (WGS) entry which is preliminary data.</text>
</comment>
<dbReference type="Gene3D" id="3.40.50.300">
    <property type="entry name" value="P-loop containing nucleotide triphosphate hydrolases"/>
    <property type="match status" value="1"/>
</dbReference>
<dbReference type="NCBIfam" id="TIGR00176">
    <property type="entry name" value="mobB"/>
    <property type="match status" value="1"/>
</dbReference>
<proteinExistence type="predicted"/>
<dbReference type="SUPFAM" id="SSF52540">
    <property type="entry name" value="P-loop containing nucleoside triphosphate hydrolases"/>
    <property type="match status" value="1"/>
</dbReference>
<accession>A0A3M8B4L3</accession>
<gene>
    <name evidence="2" type="primary">mobB</name>
    <name evidence="2" type="ORF">EDM57_08740</name>
</gene>
<evidence type="ECO:0000259" key="1">
    <source>
        <dbReference type="Pfam" id="PF03205"/>
    </source>
</evidence>
<dbReference type="Pfam" id="PF03205">
    <property type="entry name" value="MobB"/>
    <property type="match status" value="1"/>
</dbReference>
<dbReference type="Proteomes" id="UP000268829">
    <property type="component" value="Unassembled WGS sequence"/>
</dbReference>
<dbReference type="PANTHER" id="PTHR40072:SF1">
    <property type="entry name" value="MOLYBDOPTERIN-GUANINE DINUCLEOTIDE BIOSYNTHESIS ADAPTER PROTEIN"/>
    <property type="match status" value="1"/>
</dbReference>
<dbReference type="InterPro" id="IPR004435">
    <property type="entry name" value="MobB_dom"/>
</dbReference>
<sequence>MEPWKLCKKPCVLQIVGYANSGKTTLLTKLIPLLEGAGVRVGVIKHDGGHDFEWDQPGKDTWRYREAGASLVAITSRTKTAIVEQRPQELSVLVHRLAAAGAELVLVEGFKREGYPKLVLLRRPEDAALLQSVSNLVGVVSWGEQKQAELPCFHIDDIDGIALFVKKRIEEAPQTFS</sequence>
<dbReference type="CDD" id="cd03116">
    <property type="entry name" value="MobB"/>
    <property type="match status" value="1"/>
</dbReference>
<dbReference type="EMBL" id="RHHS01000018">
    <property type="protein sequence ID" value="RNB58183.1"/>
    <property type="molecule type" value="Genomic_DNA"/>
</dbReference>
<evidence type="ECO:0000313" key="2">
    <source>
        <dbReference type="EMBL" id="RNB58183.1"/>
    </source>
</evidence>
<dbReference type="AlphaFoldDB" id="A0A3M8B4L3"/>
<protein>
    <submittedName>
        <fullName evidence="2">Molybdopterin-guanine dinucleotide biosynthesis protein B</fullName>
    </submittedName>
</protein>
<feature type="domain" description="Molybdopterin-guanine dinucleotide biosynthesis protein B (MobB)" evidence="1">
    <location>
        <begin position="12"/>
        <end position="142"/>
    </location>
</feature>
<dbReference type="OrthoDB" id="9786803at2"/>
<dbReference type="GO" id="GO:0006777">
    <property type="term" value="P:Mo-molybdopterin cofactor biosynthetic process"/>
    <property type="evidence" value="ECO:0007669"/>
    <property type="project" value="InterPro"/>
</dbReference>
<dbReference type="InterPro" id="IPR027417">
    <property type="entry name" value="P-loop_NTPase"/>
</dbReference>
<evidence type="ECO:0000313" key="3">
    <source>
        <dbReference type="Proteomes" id="UP000268829"/>
    </source>
</evidence>
<name>A0A3M8B4L3_9BACL</name>
<organism evidence="2 3">
    <name type="scientific">Brevibacillus gelatini</name>
    <dbReference type="NCBI Taxonomy" id="1655277"/>
    <lineage>
        <taxon>Bacteria</taxon>
        <taxon>Bacillati</taxon>
        <taxon>Bacillota</taxon>
        <taxon>Bacilli</taxon>
        <taxon>Bacillales</taxon>
        <taxon>Paenibacillaceae</taxon>
        <taxon>Brevibacillus</taxon>
    </lineage>
</organism>
<dbReference type="PANTHER" id="PTHR40072">
    <property type="entry name" value="MOLYBDOPTERIN-GUANINE DINUCLEOTIDE BIOSYNTHESIS ADAPTER PROTEIN-RELATED"/>
    <property type="match status" value="1"/>
</dbReference>
<dbReference type="InterPro" id="IPR052539">
    <property type="entry name" value="MGD_biosynthesis_adapter"/>
</dbReference>
<dbReference type="RefSeq" id="WP_122904389.1">
    <property type="nucleotide sequence ID" value="NZ_RHHS01000018.1"/>
</dbReference>
<reference evidence="2 3" key="1">
    <citation type="submission" date="2018-10" db="EMBL/GenBank/DDBJ databases">
        <title>Phylogenomics of Brevibacillus.</title>
        <authorList>
            <person name="Dunlap C."/>
        </authorList>
    </citation>
    <scope>NUCLEOTIDE SEQUENCE [LARGE SCALE GENOMIC DNA]</scope>
    <source>
        <strain evidence="2 3">DSM 100115</strain>
    </source>
</reference>